<keyword evidence="2" id="KW-1185">Reference proteome</keyword>
<name>A0A1Y6D2M8_9GAMM</name>
<evidence type="ECO:0000313" key="2">
    <source>
        <dbReference type="Proteomes" id="UP000192923"/>
    </source>
</evidence>
<protein>
    <submittedName>
        <fullName evidence="1">Uncharacterized protein</fullName>
    </submittedName>
</protein>
<dbReference type="EMBL" id="FXAM01000001">
    <property type="protein sequence ID" value="SMF94624.1"/>
    <property type="molecule type" value="Genomic_DNA"/>
</dbReference>
<evidence type="ECO:0000313" key="1">
    <source>
        <dbReference type="EMBL" id="SMF94624.1"/>
    </source>
</evidence>
<dbReference type="Proteomes" id="UP000192923">
    <property type="component" value="Unassembled WGS sequence"/>
</dbReference>
<accession>A0A1Y6D2M8</accession>
<dbReference type="RefSeq" id="WP_085212158.1">
    <property type="nucleotide sequence ID" value="NZ_FXAM01000001.1"/>
</dbReference>
<proteinExistence type="predicted"/>
<sequence>MHIETELDDIHAARLLELQKHSDQPLAEIVAQLLAQALDEPPPPLETEGGKVLRILEQRGLLGCMEGDGQLAVDYKNHLWGKP</sequence>
<organism evidence="1 2">
    <name type="scientific">Methylomagnum ishizawai</name>
    <dbReference type="NCBI Taxonomy" id="1760988"/>
    <lineage>
        <taxon>Bacteria</taxon>
        <taxon>Pseudomonadati</taxon>
        <taxon>Pseudomonadota</taxon>
        <taxon>Gammaproteobacteria</taxon>
        <taxon>Methylococcales</taxon>
        <taxon>Methylococcaceae</taxon>
        <taxon>Methylomagnum</taxon>
    </lineage>
</organism>
<dbReference type="AlphaFoldDB" id="A0A1Y6D2M8"/>
<reference evidence="1 2" key="1">
    <citation type="submission" date="2016-12" db="EMBL/GenBank/DDBJ databases">
        <authorList>
            <person name="Song W.-J."/>
            <person name="Kurnit D.M."/>
        </authorList>
    </citation>
    <scope>NUCLEOTIDE SEQUENCE [LARGE SCALE GENOMIC DNA]</scope>
    <source>
        <strain evidence="1 2">175</strain>
    </source>
</reference>
<gene>
    <name evidence="1" type="ORF">SAMN02949497_1945</name>
</gene>
<dbReference type="OrthoDB" id="573948at2"/>